<proteinExistence type="predicted"/>
<keyword evidence="2" id="KW-1185">Reference proteome</keyword>
<dbReference type="InterPro" id="IPR022085">
    <property type="entry name" value="OpdG"/>
</dbReference>
<dbReference type="GeneID" id="85359742"/>
<reference evidence="1" key="1">
    <citation type="submission" date="2023-06" db="EMBL/GenBank/DDBJ databases">
        <authorList>
            <consortium name="Lawrence Berkeley National Laboratory"/>
            <person name="Ahrendt S."/>
            <person name="Sahu N."/>
            <person name="Indic B."/>
            <person name="Wong-Bajracharya J."/>
            <person name="Merenyi Z."/>
            <person name="Ke H.-M."/>
            <person name="Monk M."/>
            <person name="Kocsube S."/>
            <person name="Drula E."/>
            <person name="Lipzen A."/>
            <person name="Balint B."/>
            <person name="Henrissat B."/>
            <person name="Andreopoulos B."/>
            <person name="Martin F.M."/>
            <person name="Harder C.B."/>
            <person name="Rigling D."/>
            <person name="Ford K.L."/>
            <person name="Foster G.D."/>
            <person name="Pangilinan J."/>
            <person name="Papanicolaou A."/>
            <person name="Barry K."/>
            <person name="LaButti K."/>
            <person name="Viragh M."/>
            <person name="Koriabine M."/>
            <person name="Yan M."/>
            <person name="Riley R."/>
            <person name="Champramary S."/>
            <person name="Plett K.L."/>
            <person name="Tsai I.J."/>
            <person name="Slot J."/>
            <person name="Sipos G."/>
            <person name="Plett J."/>
            <person name="Nagy L.G."/>
            <person name="Grigoriev I.V."/>
        </authorList>
    </citation>
    <scope>NUCLEOTIDE SEQUENCE</scope>
    <source>
        <strain evidence="1">CCBAS 213</strain>
    </source>
</reference>
<gene>
    <name evidence="1" type="ORF">EV420DRAFT_1633530</name>
</gene>
<protein>
    <submittedName>
        <fullName evidence="1">Uncharacterized protein</fullName>
    </submittedName>
</protein>
<comment type="caution">
    <text evidence="1">The sequence shown here is derived from an EMBL/GenBank/DDBJ whole genome shotgun (WGS) entry which is preliminary data.</text>
</comment>
<evidence type="ECO:0000313" key="2">
    <source>
        <dbReference type="Proteomes" id="UP001175211"/>
    </source>
</evidence>
<dbReference type="InterPro" id="IPR053204">
    <property type="entry name" value="Oxopyrrolidines_Biosynth-assoc"/>
</dbReference>
<accession>A0AA39NNW3</accession>
<dbReference type="AlphaFoldDB" id="A0AA39NNW3"/>
<dbReference type="RefSeq" id="XP_060338891.1">
    <property type="nucleotide sequence ID" value="XM_060476194.1"/>
</dbReference>
<name>A0AA39NNW3_ARMTA</name>
<evidence type="ECO:0000313" key="1">
    <source>
        <dbReference type="EMBL" id="KAK0469098.1"/>
    </source>
</evidence>
<sequence>MAQIADVIDSYLASSVDALEAARQLTASIEADLTEPPDDYSASPIFDEILYRIRLVTHDHAWQDKLLNPLGLTVRELWNGSLEKNTKGTWASLNTFVARLTMAEIMDFDSYGVWAMRYALEDDTLAPKPEEVMGKVNEGELNPEVLDSHVPAAAVWVIYAGRHIWALAPKGKEGSKATRGGLRWKGFPGYCVERWNLWKERFQSFAGRTDLNAQTREMSKMAHVIMTKLDGGTVQR</sequence>
<dbReference type="PANTHER" id="PTHR38797:SF4">
    <property type="entry name" value="NUCLEAR PORE COMPLEX PROTEIN NUP85"/>
    <property type="match status" value="1"/>
</dbReference>
<dbReference type="EMBL" id="JAUEPS010000001">
    <property type="protein sequence ID" value="KAK0469098.1"/>
    <property type="molecule type" value="Genomic_DNA"/>
</dbReference>
<dbReference type="Proteomes" id="UP001175211">
    <property type="component" value="Unassembled WGS sequence"/>
</dbReference>
<organism evidence="1 2">
    <name type="scientific">Armillaria tabescens</name>
    <name type="common">Ringless honey mushroom</name>
    <name type="synonym">Agaricus tabescens</name>
    <dbReference type="NCBI Taxonomy" id="1929756"/>
    <lineage>
        <taxon>Eukaryota</taxon>
        <taxon>Fungi</taxon>
        <taxon>Dikarya</taxon>
        <taxon>Basidiomycota</taxon>
        <taxon>Agaricomycotina</taxon>
        <taxon>Agaricomycetes</taxon>
        <taxon>Agaricomycetidae</taxon>
        <taxon>Agaricales</taxon>
        <taxon>Marasmiineae</taxon>
        <taxon>Physalacriaceae</taxon>
        <taxon>Desarmillaria</taxon>
    </lineage>
</organism>
<dbReference type="Pfam" id="PF12311">
    <property type="entry name" value="DUF3632"/>
    <property type="match status" value="1"/>
</dbReference>
<dbReference type="PANTHER" id="PTHR38797">
    <property type="entry name" value="NUCLEAR PORE COMPLEX PROTEIN NUP85-RELATED"/>
    <property type="match status" value="1"/>
</dbReference>